<dbReference type="EMBL" id="HE965806">
    <property type="protein sequence ID" value="CCJ52435.1"/>
    <property type="molecule type" value="Genomic_DNA"/>
</dbReference>
<evidence type="ECO:0000313" key="2">
    <source>
        <dbReference type="EMBL" id="CCJ52435.1"/>
    </source>
</evidence>
<dbReference type="GO" id="GO:0030497">
    <property type="term" value="P:fatty acid elongation"/>
    <property type="evidence" value="ECO:0007669"/>
    <property type="project" value="TreeGrafter"/>
</dbReference>
<dbReference type="KEGG" id="bbh:BN112_0517"/>
<comment type="similarity">
    <text evidence="1">Belongs to the short-chain dehydrogenases/reductases (SDR) family.</text>
</comment>
<evidence type="ECO:0000313" key="3">
    <source>
        <dbReference type="Proteomes" id="UP000007564"/>
    </source>
</evidence>
<evidence type="ECO:0000256" key="1">
    <source>
        <dbReference type="ARBA" id="ARBA00006484"/>
    </source>
</evidence>
<dbReference type="Gene3D" id="3.40.50.720">
    <property type="entry name" value="NAD(P)-binding Rossmann-like Domain"/>
    <property type="match status" value="1"/>
</dbReference>
<accession>A0A0C6NZZ1</accession>
<dbReference type="PROSITE" id="PS00061">
    <property type="entry name" value="ADH_SHORT"/>
    <property type="match status" value="1"/>
</dbReference>
<dbReference type="PRINTS" id="PR00081">
    <property type="entry name" value="GDHRDH"/>
</dbReference>
<organism evidence="2 3">
    <name type="scientific">Bordetella bronchiseptica 253</name>
    <dbReference type="NCBI Taxonomy" id="568707"/>
    <lineage>
        <taxon>Bacteria</taxon>
        <taxon>Pseudomonadati</taxon>
        <taxon>Pseudomonadota</taxon>
        <taxon>Betaproteobacteria</taxon>
        <taxon>Burkholderiales</taxon>
        <taxon>Alcaligenaceae</taxon>
        <taxon>Bordetella</taxon>
    </lineage>
</organism>
<gene>
    <name evidence="2" type="ORF">BN112_0517</name>
</gene>
<sequence>MTAVPSIAPVLDLSGRSAVVTGAGAGIGRAAALRLAQAGAAVAVIDINGEAAHDTCARIAALGGAAAAYAISVTDQDALLAAARDAQERLGPCGVLVNNAGVLLRSAFDDPRARDFWAATLDVNLNGPYLAAQAFYPQLRATRGCIVNIASIHSFVAVKNSAAYTASKGGIKQMTQALALELGADGIRVNAVAPGLTVTDMTRATVADPEGLTRFLARVPLARPGSVDDVVNAICFLASDWAAYITGVTLPVDGGYVAN</sequence>
<reference evidence="2 3" key="1">
    <citation type="journal article" date="2012" name="BMC Genomics">
        <title>Comparative genomics of the classical Bordetella subspecies: the evolution and exchange of virulence-associated diversity amongst closely related pathogens.</title>
        <authorList>
            <person name="Park J."/>
            <person name="Zhang Y."/>
            <person name="Buboltz A.M."/>
            <person name="Zhang X."/>
            <person name="Schuster S.C."/>
            <person name="Ahuja U."/>
            <person name="Liu M."/>
            <person name="Miller J.F."/>
            <person name="Sebaihia M."/>
            <person name="Bentley S.D."/>
            <person name="Parkhill J."/>
            <person name="Harvill E.T."/>
        </authorList>
    </citation>
    <scope>NUCLEOTIDE SEQUENCE [LARGE SCALE GENOMIC DNA]</scope>
    <source>
        <strain evidence="2 3">253</strain>
    </source>
</reference>
<dbReference type="PANTHER" id="PTHR42760">
    <property type="entry name" value="SHORT-CHAIN DEHYDROGENASES/REDUCTASES FAMILY MEMBER"/>
    <property type="match status" value="1"/>
</dbReference>
<dbReference type="HOGENOM" id="CLU_010194_1_1_4"/>
<dbReference type="GeneID" id="93204569"/>
<dbReference type="AlphaFoldDB" id="A0A0C6NZZ1"/>
<proteinExistence type="inferred from homology"/>
<dbReference type="Pfam" id="PF13561">
    <property type="entry name" value="adh_short_C2"/>
    <property type="match status" value="1"/>
</dbReference>
<dbReference type="SUPFAM" id="SSF51735">
    <property type="entry name" value="NAD(P)-binding Rossmann-fold domains"/>
    <property type="match status" value="1"/>
</dbReference>
<dbReference type="PRINTS" id="PR00080">
    <property type="entry name" value="SDRFAMILY"/>
</dbReference>
<dbReference type="InterPro" id="IPR020904">
    <property type="entry name" value="Sc_DH/Rdtase_CS"/>
</dbReference>
<dbReference type="RefSeq" id="WP_003811603.1">
    <property type="nucleotide sequence ID" value="NC_019382.1"/>
</dbReference>
<protein>
    <submittedName>
        <fullName evidence="2">Putative dehydrogenase</fullName>
    </submittedName>
</protein>
<name>A0A0C6NZZ1_BORBO</name>
<dbReference type="OrthoDB" id="8940911at2"/>
<dbReference type="Proteomes" id="UP000007564">
    <property type="component" value="Chromosome"/>
</dbReference>
<dbReference type="PANTHER" id="PTHR42760:SF135">
    <property type="entry name" value="BLL7886 PROTEIN"/>
    <property type="match status" value="1"/>
</dbReference>
<dbReference type="FunFam" id="3.40.50.720:FF:000084">
    <property type="entry name" value="Short-chain dehydrogenase reductase"/>
    <property type="match status" value="1"/>
</dbReference>
<dbReference type="InterPro" id="IPR002347">
    <property type="entry name" value="SDR_fam"/>
</dbReference>
<dbReference type="GO" id="GO:0016616">
    <property type="term" value="F:oxidoreductase activity, acting on the CH-OH group of donors, NAD or NADP as acceptor"/>
    <property type="evidence" value="ECO:0007669"/>
    <property type="project" value="TreeGrafter"/>
</dbReference>
<dbReference type="InterPro" id="IPR036291">
    <property type="entry name" value="NAD(P)-bd_dom_sf"/>
</dbReference>
<dbReference type="NCBIfam" id="NF005559">
    <property type="entry name" value="PRK07231.1"/>
    <property type="match status" value="1"/>
</dbReference>